<sequence>MKKVEELSSKMNCVCDNDEEEGNLSKDFTLACWKYKDLEYMLKDINNDCKNLYERGVGRGRIKSDESFVKSKNSGYSISSFSSKKYTSSSNSSNLNRSDYCSSSYDEIDYLSLSDKLSINEDYRNKEDYNSTNNLSNSSKNESYNNSSEQSINDSSVILSKNRSKKNSRYSTTKKSSSNSSSHSNSISNTSNEQRCEDTKNMYYNCIRIFSLNAYLYNDIFRYNPHLYGIYETCRNNENRCKQIAHLCSQFDLIFLRSVYGKYQKILYDKLKCTHTILLDNVPSSYNFLNEILYTFQNYFYGNGGLYICWTKKLFHLSYYDYMFLSSDILFKRKVIKVVKLIYKEKYNLYFFLCEFDLYSLQNKMSNLDDLIVLIKKTFWKIYLFQLFYKNRKSLKRSDEKVDNENESVFHEETQVNEMITKINKEGEECARKRNRHYVAKNDIDSDRNGAINYSINGNSACSRNHSSISNGGRYYDNDNNLNHGHNDKPISTMIFRNSSTFVIGSFNIDVHENRNLYEKLVSLNGHGKMKDLYFYKNITYKLQKTYNVVDRKNTLVSGLNYCFGLTDNIFVVESIFINSEDIDDLIYLYNPKEVVKEKITILKKSINNYNLDNFPKLINKNGILMKFKQVHNYGVDILTQKKNKELSDHWILSSRIHLKNVSRTINLQIEEQLSNFIINVDKYFILNKKFYDELCEVKSVLNRGDERDMESKRRESKTGIYASEPLKIEKYNYFKNCIVCSENINNINKIDIKLKDILSKCFESGEMKPQNNENVSKQKKNKMK</sequence>
<protein>
    <submittedName>
        <fullName evidence="2">Uncharacterized protein</fullName>
    </submittedName>
</protein>
<evidence type="ECO:0000313" key="2">
    <source>
        <dbReference type="EMBL" id="SBT80734.1"/>
    </source>
</evidence>
<dbReference type="AlphaFoldDB" id="A0A1C3L2E3"/>
<gene>
    <name evidence="2" type="primary">PmlGA01_140022800</name>
    <name evidence="2" type="ORF">PMLGA01_140022800</name>
</gene>
<evidence type="ECO:0000313" key="3">
    <source>
        <dbReference type="Proteomes" id="UP000219799"/>
    </source>
</evidence>
<reference evidence="2 3" key="1">
    <citation type="submission" date="2016-06" db="EMBL/GenBank/DDBJ databases">
        <authorList>
            <consortium name="Pathogen Informatics"/>
        </authorList>
    </citation>
    <scope>NUCLEOTIDE SEQUENCE [LARGE SCALE GENOMIC DNA]</scope>
    <source>
        <strain evidence="2">PmlGA01</strain>
    </source>
</reference>
<name>A0A1C3L2E3_PLAMA</name>
<feature type="region of interest" description="Disordered" evidence="1">
    <location>
        <begin position="124"/>
        <end position="193"/>
    </location>
</feature>
<accession>A0A1C3L2E3</accession>
<proteinExistence type="predicted"/>
<evidence type="ECO:0000256" key="1">
    <source>
        <dbReference type="SAM" id="MobiDB-lite"/>
    </source>
</evidence>
<dbReference type="EMBL" id="LT594502">
    <property type="protein sequence ID" value="SBT80734.1"/>
    <property type="molecule type" value="Genomic_DNA"/>
</dbReference>
<organism evidence="2 3">
    <name type="scientific">Plasmodium malariae</name>
    <dbReference type="NCBI Taxonomy" id="5858"/>
    <lineage>
        <taxon>Eukaryota</taxon>
        <taxon>Sar</taxon>
        <taxon>Alveolata</taxon>
        <taxon>Apicomplexa</taxon>
        <taxon>Aconoidasida</taxon>
        <taxon>Haemosporida</taxon>
        <taxon>Plasmodiidae</taxon>
        <taxon>Plasmodium</taxon>
        <taxon>Plasmodium (Plasmodium)</taxon>
    </lineage>
</organism>
<dbReference type="Proteomes" id="UP000219799">
    <property type="component" value="Chromosome 14"/>
</dbReference>
<dbReference type="VEuPathDB" id="PlasmoDB:PmUG01_14037000"/>
<feature type="compositionally biased region" description="Low complexity" evidence="1">
    <location>
        <begin position="130"/>
        <end position="153"/>
    </location>
</feature>
<feature type="compositionally biased region" description="Low complexity" evidence="1">
    <location>
        <begin position="169"/>
        <end position="192"/>
    </location>
</feature>